<proteinExistence type="predicted"/>
<sequence>MKNKVILLSSDQLGKGEPELGEGILETFFTILKQKEELTAAVFCMNRGVFTLTDNSLVSLQLKELEEKGVDVLACKTCVDFYELNDRLVAGKISGMDHFIELASKYEVLTLS</sequence>
<protein>
    <submittedName>
        <fullName evidence="1">DsrE family protein</fullName>
    </submittedName>
    <submittedName>
        <fullName evidence="2">Transcriptional regulator</fullName>
    </submittedName>
</protein>
<gene>
    <name evidence="2" type="ORF">E2K98_13295</name>
    <name evidence="1" type="ORF">RCG21_20730</name>
</gene>
<accession>A0A4R5VS86</accession>
<reference evidence="2 3" key="1">
    <citation type="submission" date="2019-03" db="EMBL/GenBank/DDBJ databases">
        <title>Bacillus niacini sp. nov. a Nicotinate-Metabolizing Mesophile Isolated from Soil.</title>
        <authorList>
            <person name="Zhang G."/>
        </authorList>
    </citation>
    <scope>NUCLEOTIDE SEQUENCE [LARGE SCALE GENOMIC DNA]</scope>
    <source>
        <strain evidence="2 3">WN066</strain>
    </source>
</reference>
<name>A0A4R5VS86_9BACI</name>
<dbReference type="Pfam" id="PF02635">
    <property type="entry name" value="DsrE"/>
    <property type="match status" value="1"/>
</dbReference>
<dbReference type="Proteomes" id="UP001178888">
    <property type="component" value="Unassembled WGS sequence"/>
</dbReference>
<dbReference type="InterPro" id="IPR027396">
    <property type="entry name" value="DsrEFH-like"/>
</dbReference>
<comment type="caution">
    <text evidence="2">The sequence shown here is derived from an EMBL/GenBank/DDBJ whole genome shotgun (WGS) entry which is preliminary data.</text>
</comment>
<dbReference type="AlphaFoldDB" id="A0A4R5VS86"/>
<reference evidence="1" key="2">
    <citation type="submission" date="2023-08" db="EMBL/GenBank/DDBJ databases">
        <title>Nitrogen cycling bacteria in agricultural field soils.</title>
        <authorList>
            <person name="Jang J."/>
        </authorList>
    </citation>
    <scope>NUCLEOTIDE SEQUENCE</scope>
    <source>
        <strain evidence="1">PS3-36</strain>
    </source>
</reference>
<dbReference type="InterPro" id="IPR003787">
    <property type="entry name" value="Sulphur_relay_DsrE/F-like"/>
</dbReference>
<evidence type="ECO:0000313" key="1">
    <source>
        <dbReference type="EMBL" id="MDQ6598757.1"/>
    </source>
</evidence>
<evidence type="ECO:0000313" key="4">
    <source>
        <dbReference type="Proteomes" id="UP001178888"/>
    </source>
</evidence>
<dbReference type="Gene3D" id="3.40.1260.10">
    <property type="entry name" value="DsrEFH-like"/>
    <property type="match status" value="1"/>
</dbReference>
<organism evidence="2 3">
    <name type="scientific">Bacillus salipaludis</name>
    <dbReference type="NCBI Taxonomy" id="2547811"/>
    <lineage>
        <taxon>Bacteria</taxon>
        <taxon>Bacillati</taxon>
        <taxon>Bacillota</taxon>
        <taxon>Bacilli</taxon>
        <taxon>Bacillales</taxon>
        <taxon>Bacillaceae</taxon>
        <taxon>Bacillus</taxon>
    </lineage>
</organism>
<keyword evidence="4" id="KW-1185">Reference proteome</keyword>
<dbReference type="SUPFAM" id="SSF75169">
    <property type="entry name" value="DsrEFH-like"/>
    <property type="match status" value="1"/>
</dbReference>
<dbReference type="RefSeq" id="WP_133334812.1">
    <property type="nucleotide sequence ID" value="NZ_JAVGVR010000001.1"/>
</dbReference>
<dbReference type="EMBL" id="JAVGVR010000001">
    <property type="protein sequence ID" value="MDQ6598757.1"/>
    <property type="molecule type" value="Genomic_DNA"/>
</dbReference>
<evidence type="ECO:0000313" key="3">
    <source>
        <dbReference type="Proteomes" id="UP000295132"/>
    </source>
</evidence>
<dbReference type="Proteomes" id="UP000295132">
    <property type="component" value="Unassembled WGS sequence"/>
</dbReference>
<evidence type="ECO:0000313" key="2">
    <source>
        <dbReference type="EMBL" id="TDK60701.1"/>
    </source>
</evidence>
<dbReference type="EMBL" id="SMYO01000006">
    <property type="protein sequence ID" value="TDK60701.1"/>
    <property type="molecule type" value="Genomic_DNA"/>
</dbReference>